<sequence>MASDHGDHALHETQAYGDQDDVMMELLGRNGHAVEKEEDDVLNILAEEAANDLAQTTCTVKSAALAAGLQGRLSPETRNAKHIDIPGFADYWSTSRWSYNLNEYQADGEGFGLTFMKNVKELKGQFAALANSK</sequence>
<proteinExistence type="predicted"/>
<dbReference type="OrthoDB" id="10271211at2759"/>
<organism evidence="1 2">
    <name type="scientific">Phytophthora cactorum</name>
    <dbReference type="NCBI Taxonomy" id="29920"/>
    <lineage>
        <taxon>Eukaryota</taxon>
        <taxon>Sar</taxon>
        <taxon>Stramenopiles</taxon>
        <taxon>Oomycota</taxon>
        <taxon>Peronosporomycetes</taxon>
        <taxon>Peronosporales</taxon>
        <taxon>Peronosporaceae</taxon>
        <taxon>Phytophthora</taxon>
    </lineage>
</organism>
<reference evidence="1" key="1">
    <citation type="submission" date="2021-01" db="EMBL/GenBank/DDBJ databases">
        <title>Phytophthora aleatoria, a newly-described species from Pinus radiata is distinct from Phytophthora cactorum isolates based on comparative genomics.</title>
        <authorList>
            <person name="Mcdougal R."/>
            <person name="Panda P."/>
            <person name="Williams N."/>
            <person name="Studholme D.J."/>
        </authorList>
    </citation>
    <scope>NUCLEOTIDE SEQUENCE</scope>
    <source>
        <strain evidence="1">NZFS 3830</strain>
    </source>
</reference>
<gene>
    <name evidence="1" type="ORF">JG687_00006967</name>
</gene>
<comment type="caution">
    <text evidence="1">The sequence shown here is derived from an EMBL/GenBank/DDBJ whole genome shotgun (WGS) entry which is preliminary data.</text>
</comment>
<evidence type="ECO:0000313" key="1">
    <source>
        <dbReference type="EMBL" id="KAG6962757.1"/>
    </source>
</evidence>
<protein>
    <submittedName>
        <fullName evidence="1">Uncharacterized protein</fullName>
    </submittedName>
</protein>
<accession>A0A8T1UI55</accession>
<dbReference type="EMBL" id="JAENGZ010000295">
    <property type="protein sequence ID" value="KAG6962757.1"/>
    <property type="molecule type" value="Genomic_DNA"/>
</dbReference>
<dbReference type="AlphaFoldDB" id="A0A8T1UI55"/>
<evidence type="ECO:0000313" key="2">
    <source>
        <dbReference type="Proteomes" id="UP000688947"/>
    </source>
</evidence>
<name>A0A8T1UI55_9STRA</name>
<dbReference type="VEuPathDB" id="FungiDB:PC110_g671"/>
<dbReference type="Proteomes" id="UP000688947">
    <property type="component" value="Unassembled WGS sequence"/>
</dbReference>